<gene>
    <name evidence="7" type="primary">hutI</name>
    <name evidence="9" type="ORF">H0E84_14585</name>
</gene>
<keyword evidence="2 7" id="KW-0479">Metal-binding</keyword>
<feature type="binding site" evidence="7">
    <location>
        <position position="80"/>
    </location>
    <ligand>
        <name>Fe(3+)</name>
        <dbReference type="ChEBI" id="CHEBI:29034"/>
    </ligand>
</feature>
<feature type="binding site" evidence="7">
    <location>
        <position position="87"/>
    </location>
    <ligand>
        <name>4-imidazolone-5-propanoate</name>
        <dbReference type="ChEBI" id="CHEBI:77893"/>
    </ligand>
</feature>
<evidence type="ECO:0000256" key="5">
    <source>
        <dbReference type="ARBA" id="ARBA00022833"/>
    </source>
</evidence>
<dbReference type="Proteomes" id="UP000578091">
    <property type="component" value="Unassembled WGS sequence"/>
</dbReference>
<feature type="binding site" evidence="7">
    <location>
        <position position="80"/>
    </location>
    <ligand>
        <name>Zn(2+)</name>
        <dbReference type="ChEBI" id="CHEBI:29105"/>
    </ligand>
</feature>
<evidence type="ECO:0000256" key="1">
    <source>
        <dbReference type="ARBA" id="ARBA00012864"/>
    </source>
</evidence>
<comment type="pathway">
    <text evidence="7">Amino-acid degradation; L-histidine degradation into L-glutamate; N-formimidoyl-L-glutamate from L-histidine: step 3/3.</text>
</comment>
<evidence type="ECO:0000256" key="3">
    <source>
        <dbReference type="ARBA" id="ARBA00022801"/>
    </source>
</evidence>
<dbReference type="SUPFAM" id="SSF51338">
    <property type="entry name" value="Composite domain of metallo-dependent hydrolases"/>
    <property type="match status" value="1"/>
</dbReference>
<dbReference type="GO" id="GO:0050480">
    <property type="term" value="F:imidazolonepropionase activity"/>
    <property type="evidence" value="ECO:0007669"/>
    <property type="project" value="UniProtKB-UniRule"/>
</dbReference>
<feature type="binding site" evidence="7">
    <location>
        <position position="327"/>
    </location>
    <ligand>
        <name>4-imidazolone-5-propanoate</name>
        <dbReference type="ChEBI" id="CHEBI:77893"/>
    </ligand>
</feature>
<evidence type="ECO:0000256" key="2">
    <source>
        <dbReference type="ARBA" id="ARBA00022723"/>
    </source>
</evidence>
<dbReference type="InterPro" id="IPR032466">
    <property type="entry name" value="Metal_Hydrolase"/>
</dbReference>
<dbReference type="InterPro" id="IPR006680">
    <property type="entry name" value="Amidohydro-rel"/>
</dbReference>
<dbReference type="Gene3D" id="3.20.20.140">
    <property type="entry name" value="Metal-dependent hydrolases"/>
    <property type="match status" value="1"/>
</dbReference>
<comment type="cofactor">
    <cofactor evidence="7">
        <name>Zn(2+)</name>
        <dbReference type="ChEBI" id="CHEBI:29105"/>
    </cofactor>
    <cofactor evidence="7">
        <name>Fe(3+)</name>
        <dbReference type="ChEBI" id="CHEBI:29034"/>
    </cofactor>
    <text evidence="7">Binds 1 zinc or iron ion per subunit.</text>
</comment>
<comment type="similarity">
    <text evidence="7">Belongs to the metallo-dependent hydrolases superfamily. HutI family.</text>
</comment>
<dbReference type="RefSeq" id="WP_180679377.1">
    <property type="nucleotide sequence ID" value="NZ_JACCKA010000082.1"/>
</dbReference>
<dbReference type="InterPro" id="IPR011059">
    <property type="entry name" value="Metal-dep_hydrolase_composite"/>
</dbReference>
<comment type="subcellular location">
    <subcellularLocation>
        <location evidence="7">Cytoplasm</location>
    </subcellularLocation>
</comment>
<feature type="binding site" evidence="7">
    <location>
        <position position="250"/>
    </location>
    <ligand>
        <name>4-imidazolone-5-propanoate</name>
        <dbReference type="ChEBI" id="CHEBI:77893"/>
    </ligand>
</feature>
<dbReference type="CDD" id="cd01296">
    <property type="entry name" value="Imidazolone-5PH"/>
    <property type="match status" value="1"/>
</dbReference>
<feature type="binding site" evidence="7">
    <location>
        <position position="322"/>
    </location>
    <ligand>
        <name>Zn(2+)</name>
        <dbReference type="ChEBI" id="CHEBI:29105"/>
    </ligand>
</feature>
<sequence length="410" mass="42991">MNDPQQAPWDGLVVGVSLATLDGGSGYGEVEDAALGWREGTIVHAGPRTALPADPNALSGAVIDAGGGWITPGLVDCHTHLVFAGDRAGEFEQRLQGMGYEEIARAGGGIASTVRAVRSAGEDALLEQSLPRARALTADGVTTLEIKSGYGLEFDGERRMLRVARRVGEELGVAVRTTYLAAHALPPEFAGRADAYIDAVVEWLPRLHAEGLVDAVDAFVERIGFTAAQARRVFEAARALGLPVKLHADQLSDGGGAALVAGFDGLSADHVEHTGEAGVQAMAAAGTVAVLLPGAFHVLRETRLPPVDAFRVHGVPMAVATDCNPGTSPLLSLRQAMQLACTHFRLTPEEALRGATVNAARALGLRDRGVLRPGMRADFVHWAIARPAELCYWLGGQLATSVHAGGRRIA</sequence>
<protein>
    <recommendedName>
        <fullName evidence="1 7">Imidazolonepropionase</fullName>
        <ecNumber evidence="1 7">3.5.2.7</ecNumber>
    </recommendedName>
    <alternativeName>
        <fullName evidence="7">Imidazolone-5-propionate hydrolase</fullName>
    </alternativeName>
</protein>
<keyword evidence="6 7" id="KW-0408">Iron</keyword>
<evidence type="ECO:0000256" key="6">
    <source>
        <dbReference type="ARBA" id="ARBA00023004"/>
    </source>
</evidence>
<keyword evidence="10" id="KW-1185">Reference proteome</keyword>
<dbReference type="Pfam" id="PF01979">
    <property type="entry name" value="Amidohydro_1"/>
    <property type="match status" value="1"/>
</dbReference>
<feature type="binding site" evidence="7">
    <location>
        <position position="326"/>
    </location>
    <ligand>
        <name>N-formimidoyl-L-glutamate</name>
        <dbReference type="ChEBI" id="CHEBI:58928"/>
    </ligand>
</feature>
<comment type="catalytic activity">
    <reaction evidence="7">
        <text>4-imidazolone-5-propanoate + H2O = N-formimidoyl-L-glutamate</text>
        <dbReference type="Rhea" id="RHEA:23660"/>
        <dbReference type="ChEBI" id="CHEBI:15377"/>
        <dbReference type="ChEBI" id="CHEBI:58928"/>
        <dbReference type="ChEBI" id="CHEBI:77893"/>
        <dbReference type="EC" id="3.5.2.7"/>
    </reaction>
</comment>
<dbReference type="InterPro" id="IPR005920">
    <property type="entry name" value="HutI"/>
</dbReference>
<evidence type="ECO:0000256" key="4">
    <source>
        <dbReference type="ARBA" id="ARBA00022808"/>
    </source>
</evidence>
<dbReference type="GO" id="GO:0005506">
    <property type="term" value="F:iron ion binding"/>
    <property type="evidence" value="ECO:0007669"/>
    <property type="project" value="UniProtKB-UniRule"/>
</dbReference>
<organism evidence="9 10">
    <name type="scientific">Luteimonas salinisoli</name>
    <dbReference type="NCBI Taxonomy" id="2752307"/>
    <lineage>
        <taxon>Bacteria</taxon>
        <taxon>Pseudomonadati</taxon>
        <taxon>Pseudomonadota</taxon>
        <taxon>Gammaproteobacteria</taxon>
        <taxon>Lysobacterales</taxon>
        <taxon>Lysobacteraceae</taxon>
        <taxon>Luteimonas</taxon>
    </lineage>
</organism>
<feature type="binding site" evidence="7">
    <location>
        <position position="78"/>
    </location>
    <ligand>
        <name>Fe(3+)</name>
        <dbReference type="ChEBI" id="CHEBI:29034"/>
    </ligand>
</feature>
<keyword evidence="5 7" id="KW-0862">Zinc</keyword>
<dbReference type="GO" id="GO:0005737">
    <property type="term" value="C:cytoplasm"/>
    <property type="evidence" value="ECO:0007669"/>
    <property type="project" value="UniProtKB-SubCell"/>
</dbReference>
<dbReference type="PANTHER" id="PTHR42752">
    <property type="entry name" value="IMIDAZOLONEPROPIONASE"/>
    <property type="match status" value="1"/>
</dbReference>
<dbReference type="HAMAP" id="MF_00372">
    <property type="entry name" value="HutI"/>
    <property type="match status" value="1"/>
</dbReference>
<evidence type="ECO:0000313" key="10">
    <source>
        <dbReference type="Proteomes" id="UP000578091"/>
    </source>
</evidence>
<reference evidence="9 10" key="1">
    <citation type="submission" date="2020-07" db="EMBL/GenBank/DDBJ databases">
        <title>Luteimonas sp. SJ-92.</title>
        <authorList>
            <person name="Huang X.-X."/>
            <person name="Xu L."/>
            <person name="Sun J.-Q."/>
        </authorList>
    </citation>
    <scope>NUCLEOTIDE SEQUENCE [LARGE SCALE GENOMIC DNA]</scope>
    <source>
        <strain evidence="9 10">SJ-92</strain>
    </source>
</reference>
<evidence type="ECO:0000259" key="8">
    <source>
        <dbReference type="Pfam" id="PF01979"/>
    </source>
</evidence>
<feature type="binding site" evidence="7">
    <location>
        <position position="78"/>
    </location>
    <ligand>
        <name>Zn(2+)</name>
        <dbReference type="ChEBI" id="CHEBI:29105"/>
    </ligand>
</feature>
<dbReference type="PANTHER" id="PTHR42752:SF1">
    <property type="entry name" value="IMIDAZOLONEPROPIONASE-RELATED"/>
    <property type="match status" value="1"/>
</dbReference>
<dbReference type="GO" id="GO:0019556">
    <property type="term" value="P:L-histidine catabolic process to glutamate and formamide"/>
    <property type="evidence" value="ECO:0007669"/>
    <property type="project" value="UniProtKB-UniRule"/>
</dbReference>
<comment type="function">
    <text evidence="7">Catalyzes the hydrolytic cleavage of the carbon-nitrogen bond in imidazolone-5-propanoate to yield N-formimidoyl-L-glutamate. It is the third step in the universal histidine degradation pathway.</text>
</comment>
<dbReference type="GO" id="GO:0008270">
    <property type="term" value="F:zinc ion binding"/>
    <property type="evidence" value="ECO:0007669"/>
    <property type="project" value="UniProtKB-UniRule"/>
</dbReference>
<dbReference type="UniPathway" id="UPA00379">
    <property type="reaction ID" value="UER00551"/>
</dbReference>
<feature type="binding site" evidence="7">
    <location>
        <position position="247"/>
    </location>
    <ligand>
        <name>Fe(3+)</name>
        <dbReference type="ChEBI" id="CHEBI:29034"/>
    </ligand>
</feature>
<dbReference type="GO" id="GO:0019557">
    <property type="term" value="P:L-histidine catabolic process to glutamate and formate"/>
    <property type="evidence" value="ECO:0007669"/>
    <property type="project" value="UniProtKB-UniPathway"/>
</dbReference>
<keyword evidence="3 7" id="KW-0378">Hydrolase</keyword>
<feature type="binding site" evidence="7">
    <location>
        <position position="183"/>
    </location>
    <ligand>
        <name>4-imidazolone-5-propanoate</name>
        <dbReference type="ChEBI" id="CHEBI:77893"/>
    </ligand>
</feature>
<feature type="domain" description="Amidohydrolase-related" evidence="8">
    <location>
        <begin position="69"/>
        <end position="382"/>
    </location>
</feature>
<dbReference type="EC" id="3.5.2.7" evidence="1 7"/>
<dbReference type="NCBIfam" id="TIGR01224">
    <property type="entry name" value="hutI"/>
    <property type="match status" value="1"/>
</dbReference>
<dbReference type="SUPFAM" id="SSF51556">
    <property type="entry name" value="Metallo-dependent hydrolases"/>
    <property type="match status" value="1"/>
</dbReference>
<feature type="binding site" evidence="7">
    <location>
        <position position="150"/>
    </location>
    <ligand>
        <name>N-formimidoyl-L-glutamate</name>
        <dbReference type="ChEBI" id="CHEBI:58928"/>
    </ligand>
</feature>
<accession>A0A853JFS3</accession>
<feature type="binding site" evidence="7">
    <location>
        <position position="324"/>
    </location>
    <ligand>
        <name>N-formimidoyl-L-glutamate</name>
        <dbReference type="ChEBI" id="CHEBI:58928"/>
    </ligand>
</feature>
<evidence type="ECO:0000256" key="7">
    <source>
        <dbReference type="HAMAP-Rule" id="MF_00372"/>
    </source>
</evidence>
<dbReference type="EMBL" id="JACCKA010000082">
    <property type="protein sequence ID" value="NZA27604.1"/>
    <property type="molecule type" value="Genomic_DNA"/>
</dbReference>
<keyword evidence="4 7" id="KW-0369">Histidine metabolism</keyword>
<dbReference type="FunFam" id="3.20.20.140:FF:000007">
    <property type="entry name" value="Imidazolonepropionase"/>
    <property type="match status" value="1"/>
</dbReference>
<dbReference type="AlphaFoldDB" id="A0A853JFS3"/>
<name>A0A853JFS3_9GAMM</name>
<feature type="binding site" evidence="7">
    <location>
        <position position="322"/>
    </location>
    <ligand>
        <name>Fe(3+)</name>
        <dbReference type="ChEBI" id="CHEBI:29034"/>
    </ligand>
</feature>
<feature type="binding site" evidence="7">
    <location>
        <position position="150"/>
    </location>
    <ligand>
        <name>4-imidazolone-5-propanoate</name>
        <dbReference type="ChEBI" id="CHEBI:77893"/>
    </ligand>
</feature>
<feature type="binding site" evidence="7">
    <location>
        <position position="247"/>
    </location>
    <ligand>
        <name>Zn(2+)</name>
        <dbReference type="ChEBI" id="CHEBI:29105"/>
    </ligand>
</feature>
<evidence type="ECO:0000313" key="9">
    <source>
        <dbReference type="EMBL" id="NZA27604.1"/>
    </source>
</evidence>
<keyword evidence="7" id="KW-0963">Cytoplasm</keyword>
<comment type="caution">
    <text evidence="9">The sequence shown here is derived from an EMBL/GenBank/DDBJ whole genome shotgun (WGS) entry which is preliminary data.</text>
</comment>
<proteinExistence type="inferred from homology"/>
<dbReference type="Gene3D" id="2.30.40.10">
    <property type="entry name" value="Urease, subunit C, domain 1"/>
    <property type="match status" value="1"/>
</dbReference>